<feature type="region of interest" description="Disordered" evidence="1">
    <location>
        <begin position="270"/>
        <end position="295"/>
    </location>
</feature>
<keyword evidence="4" id="KW-1185">Reference proteome</keyword>
<accession>A0AAN9QW60</accession>
<comment type="caution">
    <text evidence="3">The sequence shown here is derived from an EMBL/GenBank/DDBJ whole genome shotgun (WGS) entry which is preliminary data.</text>
</comment>
<feature type="compositionally biased region" description="Basic and acidic residues" evidence="1">
    <location>
        <begin position="272"/>
        <end position="286"/>
    </location>
</feature>
<evidence type="ECO:0000256" key="2">
    <source>
        <dbReference type="SAM" id="Phobius"/>
    </source>
</evidence>
<proteinExistence type="predicted"/>
<keyword evidence="2" id="KW-1133">Transmembrane helix</keyword>
<keyword evidence="2" id="KW-0472">Membrane</keyword>
<sequence>MRRIWQGILATKEWSEGFEPRLWRSQQRPNHWANIMVMHLTPGKLEICSHEHGLCMGSKGLNNVVVDMGVSHDSSLGSQSRHRKNAIYRTTCYLRSLEATAPALVCQQMTMHVTVFTYISPMFYVFVRFYAWLVLVVMFSIGGSSEHKHKIELPVNSKNLEPSCCFILIFSQNVNHLIFSQNVNHLDGHYVNHLIFSQKRVNHECSQVLTIRLRKDSSAASGAKQISSFITKLWRIGRRTQRPRESRNEEKTSGLLVQLPSSRRILTPYQEEAEHSSLSWREEVGKKLSFPKKRK</sequence>
<evidence type="ECO:0000256" key="1">
    <source>
        <dbReference type="SAM" id="MobiDB-lite"/>
    </source>
</evidence>
<evidence type="ECO:0000313" key="3">
    <source>
        <dbReference type="EMBL" id="KAK7345363.1"/>
    </source>
</evidence>
<dbReference type="EMBL" id="JAYMYQ010000003">
    <property type="protein sequence ID" value="KAK7345363.1"/>
    <property type="molecule type" value="Genomic_DNA"/>
</dbReference>
<name>A0AAN9QW60_CANGL</name>
<dbReference type="Proteomes" id="UP001367508">
    <property type="component" value="Unassembled WGS sequence"/>
</dbReference>
<organism evidence="3 4">
    <name type="scientific">Canavalia gladiata</name>
    <name type="common">Sword bean</name>
    <name type="synonym">Dolichos gladiatus</name>
    <dbReference type="NCBI Taxonomy" id="3824"/>
    <lineage>
        <taxon>Eukaryota</taxon>
        <taxon>Viridiplantae</taxon>
        <taxon>Streptophyta</taxon>
        <taxon>Embryophyta</taxon>
        <taxon>Tracheophyta</taxon>
        <taxon>Spermatophyta</taxon>
        <taxon>Magnoliopsida</taxon>
        <taxon>eudicotyledons</taxon>
        <taxon>Gunneridae</taxon>
        <taxon>Pentapetalae</taxon>
        <taxon>rosids</taxon>
        <taxon>fabids</taxon>
        <taxon>Fabales</taxon>
        <taxon>Fabaceae</taxon>
        <taxon>Papilionoideae</taxon>
        <taxon>50 kb inversion clade</taxon>
        <taxon>NPAAA clade</taxon>
        <taxon>indigoferoid/millettioid clade</taxon>
        <taxon>Phaseoleae</taxon>
        <taxon>Canavalia</taxon>
    </lineage>
</organism>
<dbReference type="AlphaFoldDB" id="A0AAN9QW60"/>
<feature type="transmembrane region" description="Helical" evidence="2">
    <location>
        <begin position="115"/>
        <end position="141"/>
    </location>
</feature>
<reference evidence="3 4" key="1">
    <citation type="submission" date="2024-01" db="EMBL/GenBank/DDBJ databases">
        <title>The genomes of 5 underutilized Papilionoideae crops provide insights into root nodulation and disease resistanc.</title>
        <authorList>
            <person name="Jiang F."/>
        </authorList>
    </citation>
    <scope>NUCLEOTIDE SEQUENCE [LARGE SCALE GENOMIC DNA]</scope>
    <source>
        <strain evidence="3">LVBAO_FW01</strain>
        <tissue evidence="3">Leaves</tissue>
    </source>
</reference>
<protein>
    <submittedName>
        <fullName evidence="3">Uncharacterized protein</fullName>
    </submittedName>
</protein>
<gene>
    <name evidence="3" type="ORF">VNO77_15966</name>
</gene>
<evidence type="ECO:0000313" key="4">
    <source>
        <dbReference type="Proteomes" id="UP001367508"/>
    </source>
</evidence>
<keyword evidence="2" id="KW-0812">Transmembrane</keyword>